<sequence>MQKFIFKTAKFREVFNKIPEPVVYLYAQEEVTALNPYLHLEALPSQPPVLPKKGGNPLGEKLAEVVRQKITAQLTGGFAWAKAPKKAEEQLLKVFLRVSQGTVVLPLVAPISRWSAQNKEQYAAAFNAYLKEQKTNPYTLQVTLPDGTNYVLSSAKQTYTGQELADFLTESLSTEKPSPRKTLATPVVPHNFESPLAPTQERDLSFEPAQGNYQDLLFGLTNAPTPSPYSDQMPRFFPNMDSEDWKELCMALLCINVAPFARDLPGQADINKAANAIAKLEHKLMGKVGDNLFNFYQYLLEEHLGKALASIPDLAALKEALISDDFLQEYNACVNQGVEQGTIEWFWFHVWLLIVLKKGSDEDIGEVGAAINGKIALPEGKISGGVRMHTWRSYQGWLVFDHIFNLQVMPKAMQAIGKVTQVVSKRLATEGKNSHLIPNVLVRLLVGEKVMGIAPEENTAPLRKYYTTQTSFEPAEVSSRGLRVFKALMSTVIGVFTKASDLWPIKSISSLALPERVTK</sequence>
<dbReference type="Proteomes" id="UP000004095">
    <property type="component" value="Unassembled WGS sequence"/>
</dbReference>
<proteinExistence type="predicted"/>
<reference evidence="2 3" key="1">
    <citation type="submission" date="2007-01" db="EMBL/GenBank/DDBJ databases">
        <authorList>
            <person name="Haygood M."/>
            <person name="Podell S."/>
            <person name="Anderson C."/>
            <person name="Hopkinson B."/>
            <person name="Roe K."/>
            <person name="Barbeau K."/>
            <person name="Gaasterland T."/>
            <person name="Ferriera S."/>
            <person name="Johnson J."/>
            <person name="Kravitz S."/>
            <person name="Beeson K."/>
            <person name="Sutton G."/>
            <person name="Rogers Y.-H."/>
            <person name="Friedman R."/>
            <person name="Frazier M."/>
            <person name="Venter J.C."/>
        </authorList>
    </citation>
    <scope>NUCLEOTIDE SEQUENCE [LARGE SCALE GENOMIC DNA]</scope>
    <source>
        <strain evidence="2 3">ATCC 23134</strain>
    </source>
</reference>
<feature type="region of interest" description="Disordered" evidence="1">
    <location>
        <begin position="171"/>
        <end position="196"/>
    </location>
</feature>
<dbReference type="AlphaFoldDB" id="A1ZUL9"/>
<protein>
    <submittedName>
        <fullName evidence="2">Uncharacterized protein</fullName>
    </submittedName>
</protein>
<comment type="caution">
    <text evidence="2">The sequence shown here is derived from an EMBL/GenBank/DDBJ whole genome shotgun (WGS) entry which is preliminary data.</text>
</comment>
<dbReference type="EMBL" id="AAWS01000041">
    <property type="protein sequence ID" value="EAY25905.1"/>
    <property type="molecule type" value="Genomic_DNA"/>
</dbReference>
<dbReference type="RefSeq" id="WP_002701887.1">
    <property type="nucleotide sequence ID" value="NZ_AAWS01000041.1"/>
</dbReference>
<accession>A1ZUL9</accession>
<evidence type="ECO:0000256" key="1">
    <source>
        <dbReference type="SAM" id="MobiDB-lite"/>
    </source>
</evidence>
<gene>
    <name evidence="2" type="ORF">M23134_00859</name>
</gene>
<evidence type="ECO:0000313" key="3">
    <source>
        <dbReference type="Proteomes" id="UP000004095"/>
    </source>
</evidence>
<keyword evidence="3" id="KW-1185">Reference proteome</keyword>
<organism evidence="2 3">
    <name type="scientific">Microscilla marina ATCC 23134</name>
    <dbReference type="NCBI Taxonomy" id="313606"/>
    <lineage>
        <taxon>Bacteria</taxon>
        <taxon>Pseudomonadati</taxon>
        <taxon>Bacteroidota</taxon>
        <taxon>Cytophagia</taxon>
        <taxon>Cytophagales</taxon>
        <taxon>Microscillaceae</taxon>
        <taxon>Microscilla</taxon>
    </lineage>
</organism>
<name>A1ZUL9_MICM2</name>
<evidence type="ECO:0000313" key="2">
    <source>
        <dbReference type="EMBL" id="EAY25905.1"/>
    </source>
</evidence>